<comment type="caution">
    <text evidence="1">The sequence shown here is derived from an EMBL/GenBank/DDBJ whole genome shotgun (WGS) entry which is preliminary data.</text>
</comment>
<dbReference type="RefSeq" id="WP_147080025.1">
    <property type="nucleotide sequence ID" value="NZ_BJZT01000032.1"/>
</dbReference>
<accession>A0A512ISB5</accession>
<dbReference type="Proteomes" id="UP000321258">
    <property type="component" value="Unassembled WGS sequence"/>
</dbReference>
<keyword evidence="2" id="KW-1185">Reference proteome</keyword>
<organism evidence="1 2">
    <name type="scientific">Methylobacterium haplocladii</name>
    <dbReference type="NCBI Taxonomy" id="1176176"/>
    <lineage>
        <taxon>Bacteria</taxon>
        <taxon>Pseudomonadati</taxon>
        <taxon>Pseudomonadota</taxon>
        <taxon>Alphaproteobacteria</taxon>
        <taxon>Hyphomicrobiales</taxon>
        <taxon>Methylobacteriaceae</taxon>
        <taxon>Methylobacterium</taxon>
    </lineage>
</organism>
<dbReference type="EMBL" id="BJZT01000032">
    <property type="protein sequence ID" value="GEP00602.1"/>
    <property type="molecule type" value="Genomic_DNA"/>
</dbReference>
<proteinExistence type="predicted"/>
<gene>
    <name evidence="1" type="ORF">MHA02_29890</name>
</gene>
<name>A0A512ISB5_9HYPH</name>
<evidence type="ECO:0000313" key="1">
    <source>
        <dbReference type="EMBL" id="GEP00602.1"/>
    </source>
</evidence>
<evidence type="ECO:0000313" key="2">
    <source>
        <dbReference type="Proteomes" id="UP000321258"/>
    </source>
</evidence>
<protein>
    <submittedName>
        <fullName evidence="1">Uncharacterized protein</fullName>
    </submittedName>
</protein>
<sequence>MRDDAEQAINRAEAVFVLIDPAYAGRLRYVEITKETALRLVLADAPGRELRLDWADTALYLLPPLG</sequence>
<dbReference type="AlphaFoldDB" id="A0A512ISB5"/>
<reference evidence="1 2" key="1">
    <citation type="submission" date="2019-07" db="EMBL/GenBank/DDBJ databases">
        <title>Whole genome shotgun sequence of Methylobacterium haplocladii NBRC 107714.</title>
        <authorList>
            <person name="Hosoyama A."/>
            <person name="Uohara A."/>
            <person name="Ohji S."/>
            <person name="Ichikawa N."/>
        </authorList>
    </citation>
    <scope>NUCLEOTIDE SEQUENCE [LARGE SCALE GENOMIC DNA]</scope>
    <source>
        <strain evidence="1 2">NBRC 107714</strain>
    </source>
</reference>